<dbReference type="STRING" id="672.VV93_v1c45470"/>
<evidence type="ECO:0000313" key="6">
    <source>
        <dbReference type="Proteomes" id="UP000002675"/>
    </source>
</evidence>
<dbReference type="KEGG" id="vvy:VVA1689"/>
<comment type="subcellular location">
    <subcellularLocation>
        <location evidence="1">Cytoplasm</location>
    </subcellularLocation>
</comment>
<evidence type="ECO:0000256" key="1">
    <source>
        <dbReference type="ARBA" id="ARBA00004496"/>
    </source>
</evidence>
<dbReference type="Gene3D" id="2.30.30.40">
    <property type="entry name" value="SH3 Domains"/>
    <property type="match status" value="1"/>
</dbReference>
<dbReference type="PANTHER" id="PTHR22617">
    <property type="entry name" value="CHEMOTAXIS SENSOR HISTIDINE KINASE-RELATED"/>
    <property type="match status" value="1"/>
</dbReference>
<feature type="domain" description="CheW-like" evidence="4">
    <location>
        <begin position="5"/>
        <end position="145"/>
    </location>
</feature>
<evidence type="ECO:0000256" key="3">
    <source>
        <dbReference type="ARBA" id="ARBA00022490"/>
    </source>
</evidence>
<organism evidence="5 6">
    <name type="scientific">Vibrio vulnificus (strain YJ016)</name>
    <dbReference type="NCBI Taxonomy" id="196600"/>
    <lineage>
        <taxon>Bacteria</taxon>
        <taxon>Pseudomonadati</taxon>
        <taxon>Pseudomonadota</taxon>
        <taxon>Gammaproteobacteria</taxon>
        <taxon>Vibrionales</taxon>
        <taxon>Vibrionaceae</taxon>
        <taxon>Vibrio</taxon>
    </lineage>
</organism>
<dbReference type="PANTHER" id="PTHR22617:SF45">
    <property type="entry name" value="CHEMOTAXIS PROTEIN CHEW"/>
    <property type="match status" value="1"/>
</dbReference>
<dbReference type="GO" id="GO:0005829">
    <property type="term" value="C:cytosol"/>
    <property type="evidence" value="ECO:0007669"/>
    <property type="project" value="TreeGrafter"/>
</dbReference>
<reference evidence="5 6" key="1">
    <citation type="journal article" date="2003" name="Genome Res.">
        <title>Comparative genome analysis of Vibrio vulnificus, a marine pathogen.</title>
        <authorList>
            <person name="Chen C.Y."/>
            <person name="Wu K.M."/>
            <person name="Chang Y.C."/>
            <person name="Chang C.H."/>
            <person name="Tsai H.C."/>
            <person name="Liao T.L."/>
            <person name="Liu Y.M."/>
            <person name="Chen H.J."/>
            <person name="Shen A.B."/>
            <person name="Li J.C."/>
            <person name="Su T.L."/>
            <person name="Shao C.P."/>
            <person name="Lee C.T."/>
            <person name="Hor L.I."/>
            <person name="Tsai S.F."/>
        </authorList>
    </citation>
    <scope>NUCLEOTIDE SEQUENCE [LARGE SCALE GENOMIC DNA]</scope>
    <source>
        <strain evidence="5 6">YJ016</strain>
    </source>
</reference>
<dbReference type="InterPro" id="IPR039315">
    <property type="entry name" value="CheW"/>
</dbReference>
<dbReference type="SUPFAM" id="SSF50341">
    <property type="entry name" value="CheW-like"/>
    <property type="match status" value="1"/>
</dbReference>
<evidence type="ECO:0000313" key="5">
    <source>
        <dbReference type="EMBL" id="BAC97715.1"/>
    </source>
</evidence>
<dbReference type="EMBL" id="BA000038">
    <property type="protein sequence ID" value="BAC97715.1"/>
    <property type="molecule type" value="Genomic_DNA"/>
</dbReference>
<keyword evidence="3" id="KW-0963">Cytoplasm</keyword>
<proteinExistence type="predicted"/>
<evidence type="ECO:0000259" key="4">
    <source>
        <dbReference type="PROSITE" id="PS50851"/>
    </source>
</evidence>
<dbReference type="SMART" id="SM00260">
    <property type="entry name" value="CheW"/>
    <property type="match status" value="1"/>
</dbReference>
<dbReference type="PROSITE" id="PS50851">
    <property type="entry name" value="CHEW"/>
    <property type="match status" value="1"/>
</dbReference>
<dbReference type="Pfam" id="PF01584">
    <property type="entry name" value="CheW"/>
    <property type="match status" value="1"/>
</dbReference>
<dbReference type="Proteomes" id="UP000002675">
    <property type="component" value="Chromosome II"/>
</dbReference>
<accession>Q7MBQ1</accession>
<dbReference type="InterPro" id="IPR036061">
    <property type="entry name" value="CheW-like_dom_sf"/>
</dbReference>
<gene>
    <name evidence="5" type="ordered locus">VVA1689</name>
</gene>
<sequence length="155" mass="17336">MLMELQEYLSFVVDDDEYGVPILDVREVRGWSDVRKVPNAPAYLVGVLEIRGEYVPVADLRVRFHLPPSHISNTTVVVVLNDVQHNPLGIIVDAVAEVYALDEGEIKPPPQTMKMEQRYIKGLAATSNGHLIIINLEALFDVAELTRTTVEEALM</sequence>
<dbReference type="eggNOG" id="COG0835">
    <property type="taxonomic scope" value="Bacteria"/>
</dbReference>
<evidence type="ECO:0000256" key="2">
    <source>
        <dbReference type="ARBA" id="ARBA00021483"/>
    </source>
</evidence>
<dbReference type="InterPro" id="IPR002545">
    <property type="entry name" value="CheW-lke_dom"/>
</dbReference>
<dbReference type="GO" id="GO:0007165">
    <property type="term" value="P:signal transduction"/>
    <property type="evidence" value="ECO:0007669"/>
    <property type="project" value="InterPro"/>
</dbReference>
<dbReference type="HOGENOM" id="CLU_048995_1_0_6"/>
<protein>
    <recommendedName>
        <fullName evidence="2">Chemotaxis protein CheW</fullName>
    </recommendedName>
</protein>
<dbReference type="AlphaFoldDB" id="Q7MBQ1"/>
<name>Q7MBQ1_VIBVY</name>
<dbReference type="GO" id="GO:0006935">
    <property type="term" value="P:chemotaxis"/>
    <property type="evidence" value="ECO:0007669"/>
    <property type="project" value="InterPro"/>
</dbReference>
<dbReference type="Gene3D" id="2.40.50.180">
    <property type="entry name" value="CheA-289, Domain 4"/>
    <property type="match status" value="1"/>
</dbReference>